<dbReference type="Proteomes" id="UP000272025">
    <property type="component" value="Unassembled WGS sequence"/>
</dbReference>
<protein>
    <submittedName>
        <fullName evidence="1">Uncharacterized protein</fullName>
    </submittedName>
</protein>
<gene>
    <name evidence="1" type="ORF">SODALDRAFT_382215</name>
</gene>
<evidence type="ECO:0000313" key="1">
    <source>
        <dbReference type="EMBL" id="ROT34634.1"/>
    </source>
</evidence>
<accession>A0A3N2PJS6</accession>
<dbReference type="EMBL" id="ML119066">
    <property type="protein sequence ID" value="ROT34634.1"/>
    <property type="molecule type" value="Genomic_DNA"/>
</dbReference>
<evidence type="ECO:0000313" key="2">
    <source>
        <dbReference type="Proteomes" id="UP000272025"/>
    </source>
</evidence>
<name>A0A3N2PJS6_SODAK</name>
<organism evidence="1 2">
    <name type="scientific">Sodiomyces alkalinus (strain CBS 110278 / VKM F-3762 / F11)</name>
    <name type="common">Alkaliphilic filamentous fungus</name>
    <dbReference type="NCBI Taxonomy" id="1314773"/>
    <lineage>
        <taxon>Eukaryota</taxon>
        <taxon>Fungi</taxon>
        <taxon>Dikarya</taxon>
        <taxon>Ascomycota</taxon>
        <taxon>Pezizomycotina</taxon>
        <taxon>Sordariomycetes</taxon>
        <taxon>Hypocreomycetidae</taxon>
        <taxon>Glomerellales</taxon>
        <taxon>Plectosphaerellaceae</taxon>
        <taxon>Sodiomyces</taxon>
    </lineage>
</organism>
<sequence>MVGTSANHGGEPTILLSNLNIRAYIDETPLSYGVRYASPRLINEFLRRGWSF</sequence>
<reference evidence="1 2" key="1">
    <citation type="journal article" date="2018" name="Mol. Ecol.">
        <title>The obligate alkalophilic soda-lake fungus Sodiomyces alkalinus has shifted to a protein diet.</title>
        <authorList>
            <person name="Grum-Grzhimaylo A.A."/>
            <person name="Falkoski D.L."/>
            <person name="van den Heuvel J."/>
            <person name="Valero-Jimenez C.A."/>
            <person name="Min B."/>
            <person name="Choi I.G."/>
            <person name="Lipzen A."/>
            <person name="Daum C.G."/>
            <person name="Aanen D.K."/>
            <person name="Tsang A."/>
            <person name="Henrissat B."/>
            <person name="Bilanenko E.N."/>
            <person name="de Vries R.P."/>
            <person name="van Kan J.A.L."/>
            <person name="Grigoriev I.V."/>
            <person name="Debets A.J.M."/>
        </authorList>
    </citation>
    <scope>NUCLEOTIDE SEQUENCE [LARGE SCALE GENOMIC DNA]</scope>
    <source>
        <strain evidence="1 2">F11</strain>
    </source>
</reference>
<dbReference type="AlphaFoldDB" id="A0A3N2PJS6"/>
<proteinExistence type="predicted"/>
<dbReference type="OrthoDB" id="194358at2759"/>
<keyword evidence="2" id="KW-1185">Reference proteome</keyword>
<dbReference type="RefSeq" id="XP_028462440.1">
    <property type="nucleotide sequence ID" value="XM_028615215.1"/>
</dbReference>
<dbReference type="GeneID" id="39583692"/>